<evidence type="ECO:0000256" key="1">
    <source>
        <dbReference type="SAM" id="MobiDB-lite"/>
    </source>
</evidence>
<keyword evidence="2" id="KW-0732">Signal</keyword>
<dbReference type="Proteomes" id="UP000319627">
    <property type="component" value="Unassembled WGS sequence"/>
</dbReference>
<feature type="compositionally biased region" description="Basic and acidic residues" evidence="1">
    <location>
        <begin position="205"/>
        <end position="217"/>
    </location>
</feature>
<feature type="compositionally biased region" description="Polar residues" evidence="1">
    <location>
        <begin position="220"/>
        <end position="232"/>
    </location>
</feature>
<protein>
    <recommendedName>
        <fullName evidence="5">Broad specificity phosphatase PhoE</fullName>
    </recommendedName>
</protein>
<keyword evidence="4" id="KW-1185">Reference proteome</keyword>
<evidence type="ECO:0000256" key="2">
    <source>
        <dbReference type="SAM" id="SignalP"/>
    </source>
</evidence>
<dbReference type="EMBL" id="VLKG01000006">
    <property type="protein sequence ID" value="TWH64884.1"/>
    <property type="molecule type" value="Genomic_DNA"/>
</dbReference>
<sequence>MPSIKKCALALGGITGLLSAALLSEAHVLKSAPQEQSIQTLVFLRHAEKPAEGLGQLNCQGLNRAISLSHMLPERFGAAHYIFAANPTRKVEEGPKDESYHYIRPLMTIAPTAIRLGLPINIEFEADEVDDFVDEILESKYRDKTIYTAWSRGYLPDVINELLSETKADSNLNVGHWSRDDFDSIFMVKLHWNGHGKPSVTLLDSDQKLDGGERDCPTPEVSQSGLSIDSEA</sequence>
<evidence type="ECO:0000313" key="3">
    <source>
        <dbReference type="EMBL" id="TWH64884.1"/>
    </source>
</evidence>
<comment type="caution">
    <text evidence="3">The sequence shown here is derived from an EMBL/GenBank/DDBJ whole genome shotgun (WGS) entry which is preliminary data.</text>
</comment>
<proteinExistence type="predicted"/>
<organism evidence="3 4">
    <name type="scientific">Azomonas agilis</name>
    <dbReference type="NCBI Taxonomy" id="116849"/>
    <lineage>
        <taxon>Bacteria</taxon>
        <taxon>Pseudomonadati</taxon>
        <taxon>Pseudomonadota</taxon>
        <taxon>Gammaproteobacteria</taxon>
        <taxon>Pseudomonadales</taxon>
        <taxon>Pseudomonadaceae</taxon>
        <taxon>Azomonas</taxon>
    </lineage>
</organism>
<evidence type="ECO:0000313" key="4">
    <source>
        <dbReference type="Proteomes" id="UP000319627"/>
    </source>
</evidence>
<feature type="region of interest" description="Disordered" evidence="1">
    <location>
        <begin position="205"/>
        <end position="232"/>
    </location>
</feature>
<dbReference type="AlphaFoldDB" id="A0A562I2F2"/>
<accession>A0A562I2F2</accession>
<feature type="chain" id="PRO_5022020668" description="Broad specificity phosphatase PhoE" evidence="2">
    <location>
        <begin position="21"/>
        <end position="232"/>
    </location>
</feature>
<feature type="signal peptide" evidence="2">
    <location>
        <begin position="1"/>
        <end position="20"/>
    </location>
</feature>
<evidence type="ECO:0008006" key="5">
    <source>
        <dbReference type="Google" id="ProtNLM"/>
    </source>
</evidence>
<gene>
    <name evidence="3" type="ORF">LX59_01825</name>
</gene>
<reference evidence="3 4" key="1">
    <citation type="submission" date="2019-07" db="EMBL/GenBank/DDBJ databases">
        <title>Genomic Encyclopedia of Type Strains, Phase I: the one thousand microbial genomes (KMG-I) project.</title>
        <authorList>
            <person name="Kyrpides N."/>
        </authorList>
    </citation>
    <scope>NUCLEOTIDE SEQUENCE [LARGE SCALE GENOMIC DNA]</scope>
    <source>
        <strain evidence="3 4">DSM 375</strain>
    </source>
</reference>
<name>A0A562I2F2_9GAMM</name>